<dbReference type="PRINTS" id="PR00625">
    <property type="entry name" value="JDOMAIN"/>
</dbReference>
<gene>
    <name evidence="13" type="primary">JJJ3</name>
    <name evidence="13" type="ORF">FIM1_724</name>
</gene>
<proteinExistence type="inferred from homology"/>
<keyword evidence="10" id="KW-0539">Nucleus</keyword>
<evidence type="ECO:0000256" key="10">
    <source>
        <dbReference type="ARBA" id="ARBA00023242"/>
    </source>
</evidence>
<dbReference type="Gene3D" id="3.10.660.10">
    <property type="entry name" value="DPH Zinc finger"/>
    <property type="match status" value="1"/>
</dbReference>
<evidence type="ECO:0000259" key="12">
    <source>
        <dbReference type="PROSITE" id="PS51074"/>
    </source>
</evidence>
<keyword evidence="9" id="KW-0408">Iron</keyword>
<comment type="function">
    <text evidence="1">Required for the first step of diphthamide biosynthesis, the transfer of 3-amino-3-carboxypropyl from S-adenosyl-L-methionine to a histidine residue. Diphthamide is a post-translational modification of histidine which occurs in elongation factor 2.</text>
</comment>
<evidence type="ECO:0000256" key="8">
    <source>
        <dbReference type="ARBA" id="ARBA00022833"/>
    </source>
</evidence>
<keyword evidence="14" id="KW-1185">Reference proteome</keyword>
<organism evidence="13 14">
    <name type="scientific">Kluyveromyces marxianus</name>
    <name type="common">Yeast</name>
    <name type="synonym">Candida kefyr</name>
    <dbReference type="NCBI Taxonomy" id="4911"/>
    <lineage>
        <taxon>Eukaryota</taxon>
        <taxon>Fungi</taxon>
        <taxon>Dikarya</taxon>
        <taxon>Ascomycota</taxon>
        <taxon>Saccharomycotina</taxon>
        <taxon>Saccharomycetes</taxon>
        <taxon>Saccharomycetales</taxon>
        <taxon>Saccharomycetaceae</taxon>
        <taxon>Kluyveromyces</taxon>
    </lineage>
</organism>
<dbReference type="Proteomes" id="UP000422736">
    <property type="component" value="Chromosome 1"/>
</dbReference>
<feature type="domain" description="DPH-type MB" evidence="12">
    <location>
        <begin position="87"/>
        <end position="155"/>
    </location>
</feature>
<evidence type="ECO:0000256" key="4">
    <source>
        <dbReference type="ARBA" id="ARBA00006169"/>
    </source>
</evidence>
<evidence type="ECO:0000259" key="11">
    <source>
        <dbReference type="PROSITE" id="PS50076"/>
    </source>
</evidence>
<dbReference type="PROSITE" id="PS51074">
    <property type="entry name" value="DPH_MB"/>
    <property type="match status" value="1"/>
</dbReference>
<dbReference type="Pfam" id="PF05207">
    <property type="entry name" value="Zn_ribbon_CSL"/>
    <property type="match status" value="1"/>
</dbReference>
<dbReference type="InterPro" id="IPR036671">
    <property type="entry name" value="DPH_MB_sf"/>
</dbReference>
<dbReference type="SMART" id="SM00271">
    <property type="entry name" value="DnaJ"/>
    <property type="match status" value="1"/>
</dbReference>
<dbReference type="EMBL" id="CP015054">
    <property type="protein sequence ID" value="QGN14073.1"/>
    <property type="molecule type" value="Genomic_DNA"/>
</dbReference>
<dbReference type="InterPro" id="IPR044248">
    <property type="entry name" value="DPH3/4-like"/>
</dbReference>
<dbReference type="PROSITE" id="PS50076">
    <property type="entry name" value="DNAJ_2"/>
    <property type="match status" value="1"/>
</dbReference>
<dbReference type="InterPro" id="IPR001623">
    <property type="entry name" value="DnaJ_domain"/>
</dbReference>
<evidence type="ECO:0000256" key="7">
    <source>
        <dbReference type="ARBA" id="ARBA00022723"/>
    </source>
</evidence>
<reference evidence="13 14" key="1">
    <citation type="submission" date="2016-03" db="EMBL/GenBank/DDBJ databases">
        <title>How can Kluyveromyces marxianus grow so fast - potential evolutionary course in Saccharomyces Complex revealed by comparative genomics.</title>
        <authorList>
            <person name="Mo W."/>
            <person name="Lu W."/>
            <person name="Yang X."/>
            <person name="Qi J."/>
            <person name="Lv H."/>
        </authorList>
    </citation>
    <scope>NUCLEOTIDE SEQUENCE [LARGE SCALE GENOMIC DNA]</scope>
    <source>
        <strain evidence="13 14">FIM1</strain>
    </source>
</reference>
<dbReference type="SUPFAM" id="SSF144217">
    <property type="entry name" value="CSL zinc finger"/>
    <property type="match status" value="1"/>
</dbReference>
<evidence type="ECO:0000256" key="2">
    <source>
        <dbReference type="ARBA" id="ARBA00004123"/>
    </source>
</evidence>
<keyword evidence="8" id="KW-0862">Zinc</keyword>
<dbReference type="PANTHER" id="PTHR21454:SF46">
    <property type="entry name" value="DIPHTHAMIDE BIOSYNTHESIS PROTEIN 4"/>
    <property type="match status" value="1"/>
</dbReference>
<evidence type="ECO:0000313" key="13">
    <source>
        <dbReference type="EMBL" id="QGN14073.1"/>
    </source>
</evidence>
<accession>A0ABX6EP84</accession>
<reference evidence="13 14" key="2">
    <citation type="submission" date="2019-11" db="EMBL/GenBank/DDBJ databases">
        <authorList>
            <person name="Lu H."/>
        </authorList>
    </citation>
    <scope>NUCLEOTIDE SEQUENCE [LARGE SCALE GENOMIC DNA]</scope>
    <source>
        <strain evidence="13 14">FIM1</strain>
    </source>
</reference>
<dbReference type="InterPro" id="IPR007872">
    <property type="entry name" value="DPH_MB_dom"/>
</dbReference>
<keyword evidence="7" id="KW-0479">Metal-binding</keyword>
<name>A0ABX6EP84_KLUMA</name>
<evidence type="ECO:0000313" key="14">
    <source>
        <dbReference type="Proteomes" id="UP000422736"/>
    </source>
</evidence>
<dbReference type="CDD" id="cd06257">
    <property type="entry name" value="DnaJ"/>
    <property type="match status" value="1"/>
</dbReference>
<protein>
    <recommendedName>
        <fullName evidence="5">Diphthamide biosynthesis protein 4</fullName>
    </recommendedName>
</protein>
<dbReference type="SUPFAM" id="SSF46565">
    <property type="entry name" value="Chaperone J-domain"/>
    <property type="match status" value="1"/>
</dbReference>
<dbReference type="PANTHER" id="PTHR21454">
    <property type="entry name" value="DPH3 HOMOLOG-RELATED"/>
    <property type="match status" value="1"/>
</dbReference>
<evidence type="ECO:0000256" key="6">
    <source>
        <dbReference type="ARBA" id="ARBA00022490"/>
    </source>
</evidence>
<evidence type="ECO:0000256" key="3">
    <source>
        <dbReference type="ARBA" id="ARBA00004496"/>
    </source>
</evidence>
<keyword evidence="6" id="KW-0963">Cytoplasm</keyword>
<evidence type="ECO:0000256" key="1">
    <source>
        <dbReference type="ARBA" id="ARBA00003474"/>
    </source>
</evidence>
<feature type="domain" description="J" evidence="11">
    <location>
        <begin position="4"/>
        <end position="72"/>
    </location>
</feature>
<evidence type="ECO:0000256" key="9">
    <source>
        <dbReference type="ARBA" id="ARBA00023004"/>
    </source>
</evidence>
<comment type="similarity">
    <text evidence="4">Belongs to the DPH4 family.</text>
</comment>
<dbReference type="Pfam" id="PF00226">
    <property type="entry name" value="DnaJ"/>
    <property type="match status" value="1"/>
</dbReference>
<sequence length="160" mass="18334">MQQTLYEILGLESDANNNDIRKAYKAMLLETHPDKSGVNNDSKTLDITVNAIQHAFRTLIDEKSRKIYDEQLAESFKKQGFHNTGEGLDTYSLDSFNYEEESGFFTMSCPRCQMTEGFQLTEDILEEYAISHDNNGYFVLVQCSACSLWLKVLFDIADEE</sequence>
<comment type="subcellular location">
    <subcellularLocation>
        <location evidence="3">Cytoplasm</location>
    </subcellularLocation>
    <subcellularLocation>
        <location evidence="2">Nucleus</location>
    </subcellularLocation>
</comment>
<dbReference type="Gene3D" id="1.10.287.110">
    <property type="entry name" value="DnaJ domain"/>
    <property type="match status" value="1"/>
</dbReference>
<dbReference type="InterPro" id="IPR036869">
    <property type="entry name" value="J_dom_sf"/>
</dbReference>
<evidence type="ECO:0000256" key="5">
    <source>
        <dbReference type="ARBA" id="ARBA00021797"/>
    </source>
</evidence>